<name>A0A250X2W7_9CHLO</name>
<gene>
    <name evidence="2" type="ORF">CEUSTIGMA_g4842.t1</name>
</gene>
<organism evidence="2 3">
    <name type="scientific">Chlamydomonas eustigma</name>
    <dbReference type="NCBI Taxonomy" id="1157962"/>
    <lineage>
        <taxon>Eukaryota</taxon>
        <taxon>Viridiplantae</taxon>
        <taxon>Chlorophyta</taxon>
        <taxon>core chlorophytes</taxon>
        <taxon>Chlorophyceae</taxon>
        <taxon>CS clade</taxon>
        <taxon>Chlamydomonadales</taxon>
        <taxon>Chlamydomonadaceae</taxon>
        <taxon>Chlamydomonas</taxon>
    </lineage>
</organism>
<feature type="repeat" description="WD" evidence="1">
    <location>
        <begin position="43"/>
        <end position="76"/>
    </location>
</feature>
<protein>
    <recommendedName>
        <fullName evidence="4">Anaphase-promoting complex subunit 4 WD40 domain-containing protein</fullName>
    </recommendedName>
</protein>
<dbReference type="PANTHER" id="PTHR13211">
    <property type="entry name" value="TELOMERASE CAJAL BODY PROTEIN 1"/>
    <property type="match status" value="1"/>
</dbReference>
<dbReference type="Proteomes" id="UP000232323">
    <property type="component" value="Unassembled WGS sequence"/>
</dbReference>
<dbReference type="PANTHER" id="PTHR13211:SF0">
    <property type="entry name" value="TELOMERASE CAJAL BODY PROTEIN 1"/>
    <property type="match status" value="1"/>
</dbReference>
<comment type="caution">
    <text evidence="2">The sequence shown here is derived from an EMBL/GenBank/DDBJ whole genome shotgun (WGS) entry which is preliminary data.</text>
</comment>
<evidence type="ECO:0008006" key="4">
    <source>
        <dbReference type="Google" id="ProtNLM"/>
    </source>
</evidence>
<evidence type="ECO:0000256" key="1">
    <source>
        <dbReference type="PROSITE-ProRule" id="PRU00221"/>
    </source>
</evidence>
<dbReference type="SUPFAM" id="SSF50978">
    <property type="entry name" value="WD40 repeat-like"/>
    <property type="match status" value="1"/>
</dbReference>
<proteinExistence type="predicted"/>
<evidence type="ECO:0000313" key="2">
    <source>
        <dbReference type="EMBL" id="GAX77396.1"/>
    </source>
</evidence>
<reference evidence="2 3" key="1">
    <citation type="submission" date="2017-08" db="EMBL/GenBank/DDBJ databases">
        <title>Acidophilic green algal genome provides insights into adaptation to an acidic environment.</title>
        <authorList>
            <person name="Hirooka S."/>
            <person name="Hirose Y."/>
            <person name="Kanesaki Y."/>
            <person name="Higuchi S."/>
            <person name="Fujiwara T."/>
            <person name="Onuma R."/>
            <person name="Era A."/>
            <person name="Ohbayashi R."/>
            <person name="Uzuka A."/>
            <person name="Nozaki H."/>
            <person name="Yoshikawa H."/>
            <person name="Miyagishima S.Y."/>
        </authorList>
    </citation>
    <scope>NUCLEOTIDE SEQUENCE [LARGE SCALE GENOMIC DNA]</scope>
    <source>
        <strain evidence="2 3">NIES-2499</strain>
    </source>
</reference>
<dbReference type="PROSITE" id="PS50082">
    <property type="entry name" value="WD_REPEATS_2"/>
    <property type="match status" value="2"/>
</dbReference>
<dbReference type="AlphaFoldDB" id="A0A250X2W7"/>
<dbReference type="STRING" id="1157962.A0A250X2W7"/>
<keyword evidence="1" id="KW-0853">WD repeat</keyword>
<accession>A0A250X2W7</accession>
<dbReference type="Gene3D" id="2.130.10.10">
    <property type="entry name" value="YVTN repeat-like/Quinoprotein amine dehydrogenase"/>
    <property type="match status" value="3"/>
</dbReference>
<sequence>MTENGADAQSEGHTPASYMALTFPQQPEPLYTVFQEYAIGSPACPHSNFLNGVLWSPDGSCLLTASDDNWLRIFDLPQDALETPALGRTAVDGPLGPSSQTDLSQVFVAQEVAERLQGSTDEAVLGALGSSNLQPSDSLSAALRMQEGETVYGMAWYPGMTAEDPASCCFATTSRAHPIHLWDACSGGLRCSYRGYNDVDEVTAAFSVCFSPDGQHLLGGYNKSFAVFDVSRPGREYRKVTTFTKKRQENLPGMISCMAFSPGSGEMLAAGSYSGSIALYDTRTWEMLYVLSGHKGGLTQVQFTADGNFLLSGARQDSSLICWDLRGGEASGELYRMQRGTAKTNQRIQFDVEPCGRHVATGGCNGCVKVFDLQTGDSVDEIRASLDTVNGCMFHPYLNLLSVATGQRRYPISVQDDLMSSEDEGAGGGARTLQREAGFLPVELQGGMENVLRVYRLKYEMMPCPQG</sequence>
<dbReference type="InterPro" id="IPR036322">
    <property type="entry name" value="WD40_repeat_dom_sf"/>
</dbReference>
<dbReference type="InterPro" id="IPR015943">
    <property type="entry name" value="WD40/YVTN_repeat-like_dom_sf"/>
</dbReference>
<dbReference type="InterPro" id="IPR001680">
    <property type="entry name" value="WD40_rpt"/>
</dbReference>
<dbReference type="EMBL" id="BEGY01000024">
    <property type="protein sequence ID" value="GAX77396.1"/>
    <property type="molecule type" value="Genomic_DNA"/>
</dbReference>
<feature type="repeat" description="WD" evidence="1">
    <location>
        <begin position="291"/>
        <end position="333"/>
    </location>
</feature>
<dbReference type="Pfam" id="PF00400">
    <property type="entry name" value="WD40"/>
    <property type="match status" value="2"/>
</dbReference>
<evidence type="ECO:0000313" key="3">
    <source>
        <dbReference type="Proteomes" id="UP000232323"/>
    </source>
</evidence>
<dbReference type="InterPro" id="IPR051150">
    <property type="entry name" value="SWT21/TCAB1_mRNA_Telomere"/>
</dbReference>
<keyword evidence="3" id="KW-1185">Reference proteome</keyword>
<dbReference type="SMART" id="SM00320">
    <property type="entry name" value="WD40"/>
    <property type="match status" value="7"/>
</dbReference>
<dbReference type="OrthoDB" id="239865at2759"/>